<evidence type="ECO:0000313" key="3">
    <source>
        <dbReference type="Proteomes" id="UP001242313"/>
    </source>
</evidence>
<protein>
    <recommendedName>
        <fullName evidence="1">Reverse transcriptase domain-containing protein</fullName>
    </recommendedName>
</protein>
<dbReference type="Proteomes" id="UP001242313">
    <property type="component" value="Unassembled WGS sequence"/>
</dbReference>
<feature type="domain" description="Reverse transcriptase" evidence="1">
    <location>
        <begin position="78"/>
        <end position="315"/>
    </location>
</feature>
<dbReference type="InterPro" id="IPR043502">
    <property type="entry name" value="DNA/RNA_pol_sf"/>
</dbReference>
<dbReference type="RefSeq" id="WP_307192025.1">
    <property type="nucleotide sequence ID" value="NZ_JAUSUN010000013.1"/>
</dbReference>
<evidence type="ECO:0000259" key="1">
    <source>
        <dbReference type="PROSITE" id="PS50878"/>
    </source>
</evidence>
<gene>
    <name evidence="2" type="ORF">J2S25_002451</name>
</gene>
<keyword evidence="3" id="KW-1185">Reference proteome</keyword>
<dbReference type="InterPro" id="IPR000477">
    <property type="entry name" value="RT_dom"/>
</dbReference>
<proteinExistence type="predicted"/>
<dbReference type="PROSITE" id="PS50878">
    <property type="entry name" value="RT_POL"/>
    <property type="match status" value="1"/>
</dbReference>
<evidence type="ECO:0000313" key="2">
    <source>
        <dbReference type="EMBL" id="MDQ0414244.1"/>
    </source>
</evidence>
<dbReference type="EMBL" id="JAUSUN010000013">
    <property type="protein sequence ID" value="MDQ0414244.1"/>
    <property type="molecule type" value="Genomic_DNA"/>
</dbReference>
<dbReference type="Pfam" id="PF00078">
    <property type="entry name" value="RVT_1"/>
    <property type="match status" value="1"/>
</dbReference>
<organism evidence="2 3">
    <name type="scientific">Mesobacillus stamsii</name>
    <dbReference type="NCBI Taxonomy" id="225347"/>
    <lineage>
        <taxon>Bacteria</taxon>
        <taxon>Bacillati</taxon>
        <taxon>Bacillota</taxon>
        <taxon>Bacilli</taxon>
        <taxon>Bacillales</taxon>
        <taxon>Bacillaceae</taxon>
        <taxon>Mesobacillus</taxon>
    </lineage>
</organism>
<sequence length="408" mass="48490">MINIKRYCKDVDITNVSFIEDCIFKYLNGKKKSKWGRRDVQKFLSDFSGFDREYIRFKITNNEKYELFPIIRDIAVYMSNSIKNKELKLKPIRYHTIVDGMTHKERVIGVQHPLHQMFDYVVVEGLHSMFDAKIGVFQCASIPKRGQAYGKKYVNKWVNEKDTTYFVKGDIKQCFPSIPHDKLMNFIIRDVKNSLLVWLTSRLLTMFNSGLSIGSYLSQYLCNYYLSYAYHYASEQLFKIRETKKRGDKRIRLISHILFYMDDFLLTGSSKKDLKRAMKMLIKYINDFLGLIVKPNWKINKLSETEPIDMMGFVFRKNRTTIREKIFLKTRRYFLKVKKLLKQNKSIPLHLAYQCISANGWYVNTNSHKIRDKLNMDEIVSKCKKIISYHHKMKRSGIYEDFSKFSTT</sequence>
<comment type="caution">
    <text evidence="2">The sequence shown here is derived from an EMBL/GenBank/DDBJ whole genome shotgun (WGS) entry which is preliminary data.</text>
</comment>
<name>A0ABU0FWE7_9BACI</name>
<accession>A0ABU0FWE7</accession>
<dbReference type="SUPFAM" id="SSF56672">
    <property type="entry name" value="DNA/RNA polymerases"/>
    <property type="match status" value="1"/>
</dbReference>
<reference evidence="2 3" key="1">
    <citation type="submission" date="2023-07" db="EMBL/GenBank/DDBJ databases">
        <title>Genomic Encyclopedia of Type Strains, Phase IV (KMG-IV): sequencing the most valuable type-strain genomes for metagenomic binning, comparative biology and taxonomic classification.</title>
        <authorList>
            <person name="Goeker M."/>
        </authorList>
    </citation>
    <scope>NUCLEOTIDE SEQUENCE [LARGE SCALE GENOMIC DNA]</scope>
    <source>
        <strain evidence="2 3">DSM 19598</strain>
    </source>
</reference>